<evidence type="ECO:0000256" key="4">
    <source>
        <dbReference type="ARBA" id="ARBA00022741"/>
    </source>
</evidence>
<dbReference type="GO" id="GO:0003909">
    <property type="term" value="F:DNA ligase activity"/>
    <property type="evidence" value="ECO:0007669"/>
    <property type="project" value="TreeGrafter"/>
</dbReference>
<comment type="cofactor">
    <cofactor evidence="11">
        <name>Mn(2+)</name>
        <dbReference type="ChEBI" id="CHEBI:29035"/>
    </cofactor>
    <text evidence="11">Binds 2 manganese ions per subunit.</text>
</comment>
<evidence type="ECO:0000256" key="5">
    <source>
        <dbReference type="ARBA" id="ARBA00022800"/>
    </source>
</evidence>
<dbReference type="GO" id="GO:0006396">
    <property type="term" value="P:RNA processing"/>
    <property type="evidence" value="ECO:0007669"/>
    <property type="project" value="InterPro"/>
</dbReference>
<dbReference type="InterPro" id="IPR001233">
    <property type="entry name" value="RtcB"/>
</dbReference>
<keyword evidence="2 12" id="KW-0436">Ligase</keyword>
<keyword evidence="3 11" id="KW-0479">Metal-binding</keyword>
<feature type="binding site" evidence="10">
    <location>
        <begin position="299"/>
        <end position="302"/>
    </location>
    <ligand>
        <name>GMP</name>
        <dbReference type="ChEBI" id="CHEBI:58115"/>
    </ligand>
</feature>
<dbReference type="GO" id="GO:0030145">
    <property type="term" value="F:manganese ion binding"/>
    <property type="evidence" value="ECO:0007669"/>
    <property type="project" value="TreeGrafter"/>
</dbReference>
<keyword evidence="7 11" id="KW-0464">Manganese</keyword>
<protein>
    <recommendedName>
        <fullName evidence="1">3'-phosphate/5'-hydroxy nucleic acid ligase</fullName>
        <ecNumber evidence="1">6.5.1.8</ecNumber>
    </recommendedName>
</protein>
<keyword evidence="4 10" id="KW-0547">Nucleotide-binding</keyword>
<evidence type="ECO:0000256" key="1">
    <source>
        <dbReference type="ARBA" id="ARBA00012726"/>
    </source>
</evidence>
<dbReference type="GO" id="GO:0042245">
    <property type="term" value="P:RNA repair"/>
    <property type="evidence" value="ECO:0007669"/>
    <property type="project" value="UniProtKB-KW"/>
</dbReference>
<dbReference type="InterPro" id="IPR052915">
    <property type="entry name" value="RtcB-like"/>
</dbReference>
<dbReference type="GO" id="GO:0170057">
    <property type="term" value="F:RNA ligase (GTP) activity"/>
    <property type="evidence" value="ECO:0007669"/>
    <property type="project" value="UniProtKB-EC"/>
</dbReference>
<feature type="binding site" evidence="11">
    <location>
        <position position="81"/>
    </location>
    <ligand>
        <name>Mn(2+)</name>
        <dbReference type="ChEBI" id="CHEBI:29035"/>
        <label>1</label>
    </ligand>
</feature>
<dbReference type="Pfam" id="PF01139">
    <property type="entry name" value="RtcB"/>
    <property type="match status" value="1"/>
</dbReference>
<keyword evidence="6 10" id="KW-0342">GTP-binding</keyword>
<dbReference type="Proteomes" id="UP000605992">
    <property type="component" value="Unassembled WGS sequence"/>
</dbReference>
<evidence type="ECO:0000256" key="11">
    <source>
        <dbReference type="PIRSR" id="PIRSR601233-3"/>
    </source>
</evidence>
<evidence type="ECO:0000313" key="13">
    <source>
        <dbReference type="Proteomes" id="UP000605992"/>
    </source>
</evidence>
<dbReference type="GO" id="GO:0006281">
    <property type="term" value="P:DNA repair"/>
    <property type="evidence" value="ECO:0007669"/>
    <property type="project" value="TreeGrafter"/>
</dbReference>
<dbReference type="PANTHER" id="PTHR43749:SF2">
    <property type="entry name" value="RNA-SPLICING LIGASE RTCB"/>
    <property type="match status" value="1"/>
</dbReference>
<dbReference type="PANTHER" id="PTHR43749">
    <property type="entry name" value="RNA-SPLICING LIGASE RTCB"/>
    <property type="match status" value="1"/>
</dbReference>
<dbReference type="EMBL" id="BOOR01000003">
    <property type="protein sequence ID" value="GII51745.1"/>
    <property type="molecule type" value="Genomic_DNA"/>
</dbReference>
<dbReference type="EC" id="6.5.1.8" evidence="1"/>
<evidence type="ECO:0000256" key="10">
    <source>
        <dbReference type="PIRSR" id="PIRSR601233-2"/>
    </source>
</evidence>
<gene>
    <name evidence="12" type="primary">rtcB</name>
    <name evidence="12" type="ORF">Pth03_01340</name>
</gene>
<keyword evidence="5" id="KW-0692">RNA repair</keyword>
<evidence type="ECO:0000256" key="7">
    <source>
        <dbReference type="ARBA" id="ARBA00023211"/>
    </source>
</evidence>
<name>A0A8J3UW00_9ACTN</name>
<feature type="binding site" evidence="10">
    <location>
        <begin position="159"/>
        <end position="163"/>
    </location>
    <ligand>
        <name>GMP</name>
        <dbReference type="ChEBI" id="CHEBI:58115"/>
    </ligand>
</feature>
<accession>A0A8J3UW00</accession>
<feature type="binding site" evidence="11">
    <location>
        <position position="267"/>
    </location>
    <ligand>
        <name>Mn(2+)</name>
        <dbReference type="ChEBI" id="CHEBI:29035"/>
        <label>2</label>
    </ligand>
</feature>
<feature type="binding site" evidence="11">
    <location>
        <position position="177"/>
    </location>
    <ligand>
        <name>Mn(2+)</name>
        <dbReference type="ChEBI" id="CHEBI:29035"/>
        <label>2</label>
    </ligand>
</feature>
<evidence type="ECO:0000256" key="8">
    <source>
        <dbReference type="ARBA" id="ARBA00047746"/>
    </source>
</evidence>
<sequence length="396" mass="43185">MCKLDREAEEITMPDEVAFNLLSWASEIDHGAIEQAARTARLPFVAGHVALMPDAHIGIGATVGSVIPTEGAIIPAAVGVDIGCGMIATETDLSAADLPATLDALMPLVERRIPAGVGKGHEDRSVDRALGELGLPHTDLTPKQEKTVSAQFGTLGSGNHFVEVCLDERARVWTVLHSGSRGIGNQLATRHIADAKKAMKHHGIGLEDPDLAYLVQNTPEFTAYIEDMLWSQRYAMASRARMDTVLSNALFQVVGRGRRVRTINCHHNFTQEETHHGKRLWITRKGAIKADSGDEGVIPGSMGTQSYIVRGRGNPASYNSCSHGAGRRMSRGKAKRELTADSLTQAMRGRTWNAGRAAALVDEHPEAYKPIDRVMEDQRDLVEIRHTLHQVFNYKG</sequence>
<evidence type="ECO:0000256" key="9">
    <source>
        <dbReference type="PIRSR" id="PIRSR601233-1"/>
    </source>
</evidence>
<evidence type="ECO:0000313" key="12">
    <source>
        <dbReference type="EMBL" id="GII51745.1"/>
    </source>
</evidence>
<feature type="binding site" evidence="10">
    <location>
        <begin position="267"/>
        <end position="268"/>
    </location>
    <ligand>
        <name>GMP</name>
        <dbReference type="ChEBI" id="CHEBI:58115"/>
    </ligand>
</feature>
<proteinExistence type="predicted"/>
<reference evidence="12" key="1">
    <citation type="submission" date="2021-01" db="EMBL/GenBank/DDBJ databases">
        <title>Whole genome shotgun sequence of Planotetraspora thailandica NBRC 104271.</title>
        <authorList>
            <person name="Komaki H."/>
            <person name="Tamura T."/>
        </authorList>
    </citation>
    <scope>NUCLEOTIDE SEQUENCE</scope>
    <source>
        <strain evidence="12">NBRC 104271</strain>
    </source>
</reference>
<feature type="binding site" evidence="10">
    <location>
        <begin position="323"/>
        <end position="326"/>
    </location>
    <ligand>
        <name>GMP</name>
        <dbReference type="ChEBI" id="CHEBI:58115"/>
    </ligand>
</feature>
<evidence type="ECO:0000256" key="6">
    <source>
        <dbReference type="ARBA" id="ARBA00023134"/>
    </source>
</evidence>
<dbReference type="Gene3D" id="3.90.1860.10">
    <property type="entry name" value="tRNA-splicing ligase RtcB"/>
    <property type="match status" value="1"/>
</dbReference>
<feature type="active site" description="GMP-histidine intermediate" evidence="9">
    <location>
        <position position="323"/>
    </location>
</feature>
<feature type="binding site" evidence="11">
    <location>
        <position position="160"/>
    </location>
    <ligand>
        <name>Mn(2+)</name>
        <dbReference type="ChEBI" id="CHEBI:29035"/>
        <label>1</label>
    </ligand>
</feature>
<dbReference type="SUPFAM" id="SSF103365">
    <property type="entry name" value="Hypothetical protein PH1602"/>
    <property type="match status" value="1"/>
</dbReference>
<keyword evidence="13" id="KW-1185">Reference proteome</keyword>
<dbReference type="AlphaFoldDB" id="A0A8J3UW00"/>
<organism evidence="12 13">
    <name type="scientific">Planotetraspora thailandica</name>
    <dbReference type="NCBI Taxonomy" id="487172"/>
    <lineage>
        <taxon>Bacteria</taxon>
        <taxon>Bacillati</taxon>
        <taxon>Actinomycetota</taxon>
        <taxon>Actinomycetes</taxon>
        <taxon>Streptosporangiales</taxon>
        <taxon>Streptosporangiaceae</taxon>
        <taxon>Planotetraspora</taxon>
    </lineage>
</organism>
<comment type="caution">
    <text evidence="12">The sequence shown here is derived from an EMBL/GenBank/DDBJ whole genome shotgun (WGS) entry which is preliminary data.</text>
</comment>
<comment type="catalytic activity">
    <reaction evidence="8">
        <text>a 3'-end 3'-phospho-ribonucleotide-RNA + a 5'-end dephospho-ribonucleoside-RNA + GTP = a ribonucleotidyl-ribonucleotide-RNA + GMP + diphosphate</text>
        <dbReference type="Rhea" id="RHEA:68076"/>
        <dbReference type="Rhea" id="RHEA-COMP:10463"/>
        <dbReference type="Rhea" id="RHEA-COMP:13936"/>
        <dbReference type="Rhea" id="RHEA-COMP:17355"/>
        <dbReference type="ChEBI" id="CHEBI:33019"/>
        <dbReference type="ChEBI" id="CHEBI:37565"/>
        <dbReference type="ChEBI" id="CHEBI:58115"/>
        <dbReference type="ChEBI" id="CHEBI:83062"/>
        <dbReference type="ChEBI" id="CHEBI:138284"/>
        <dbReference type="ChEBI" id="CHEBI:173118"/>
        <dbReference type="EC" id="6.5.1.8"/>
    </reaction>
</comment>
<feature type="binding site" evidence="10">
    <location>
        <position position="306"/>
    </location>
    <ligand>
        <name>GMP</name>
        <dbReference type="ChEBI" id="CHEBI:58115"/>
    </ligand>
</feature>
<dbReference type="GO" id="GO:0005525">
    <property type="term" value="F:GTP binding"/>
    <property type="evidence" value="ECO:0007669"/>
    <property type="project" value="UniProtKB-KW"/>
</dbReference>
<dbReference type="InterPro" id="IPR036025">
    <property type="entry name" value="RtcB-like_sf"/>
</dbReference>
<evidence type="ECO:0000256" key="3">
    <source>
        <dbReference type="ARBA" id="ARBA00022723"/>
    </source>
</evidence>
<evidence type="ECO:0000256" key="2">
    <source>
        <dbReference type="ARBA" id="ARBA00022598"/>
    </source>
</evidence>
<feature type="binding site" evidence="10">
    <location>
        <position position="395"/>
    </location>
    <ligand>
        <name>GMP</name>
        <dbReference type="ChEBI" id="CHEBI:58115"/>
    </ligand>
</feature>